<keyword evidence="1" id="KW-0812">Transmembrane</keyword>
<dbReference type="EMBL" id="JBEPMX010000019">
    <property type="protein sequence ID" value="MET3684442.1"/>
    <property type="molecule type" value="Genomic_DNA"/>
</dbReference>
<sequence>MSVLLIRILFLAVPGLVGYLIYNQLAYRVNKKNWEDFSLVFIFSLLSYTIYGFLSSKELNSVNAALDPDMSLDWNEIVIASGIAVILGFFTPLFSTYKLINKLGNGLRITNRFGDADIWDYFHNSKEIDYVVVTDLKTGLIYYGYISHFSDPYEKRELIMTDVKIFNEFENGVEEVETVEYLYFSREHNEFTIRVPKAISQTLNEK</sequence>
<feature type="transmembrane region" description="Helical" evidence="1">
    <location>
        <begin position="6"/>
        <end position="25"/>
    </location>
</feature>
<comment type="caution">
    <text evidence="2">The sequence shown here is derived from an EMBL/GenBank/DDBJ whole genome shotgun (WGS) entry which is preliminary data.</text>
</comment>
<organism evidence="2 3">
    <name type="scientific">Alkalibacillus flavidus</name>
    <dbReference type="NCBI Taxonomy" id="546021"/>
    <lineage>
        <taxon>Bacteria</taxon>
        <taxon>Bacillati</taxon>
        <taxon>Bacillota</taxon>
        <taxon>Bacilli</taxon>
        <taxon>Bacillales</taxon>
        <taxon>Bacillaceae</taxon>
        <taxon>Alkalibacillus</taxon>
    </lineage>
</organism>
<gene>
    <name evidence="2" type="ORF">ABID56_002579</name>
</gene>
<name>A0ABV2KXX0_9BACI</name>
<proteinExistence type="predicted"/>
<evidence type="ECO:0000313" key="3">
    <source>
        <dbReference type="Proteomes" id="UP001549167"/>
    </source>
</evidence>
<keyword evidence="1" id="KW-1133">Transmembrane helix</keyword>
<keyword evidence="1" id="KW-0472">Membrane</keyword>
<feature type="transmembrane region" description="Helical" evidence="1">
    <location>
        <begin position="74"/>
        <end position="94"/>
    </location>
</feature>
<protein>
    <submittedName>
        <fullName evidence="2">Uncharacterized protein</fullName>
    </submittedName>
</protein>
<reference evidence="2 3" key="1">
    <citation type="submission" date="2024-06" db="EMBL/GenBank/DDBJ databases">
        <title>Genomic Encyclopedia of Type Strains, Phase IV (KMG-IV): sequencing the most valuable type-strain genomes for metagenomic binning, comparative biology and taxonomic classification.</title>
        <authorList>
            <person name="Goeker M."/>
        </authorList>
    </citation>
    <scope>NUCLEOTIDE SEQUENCE [LARGE SCALE GENOMIC DNA]</scope>
    <source>
        <strain evidence="2 3">DSM 23520</strain>
    </source>
</reference>
<keyword evidence="3" id="KW-1185">Reference proteome</keyword>
<dbReference type="RefSeq" id="WP_354221799.1">
    <property type="nucleotide sequence ID" value="NZ_JBEPMX010000019.1"/>
</dbReference>
<dbReference type="Proteomes" id="UP001549167">
    <property type="component" value="Unassembled WGS sequence"/>
</dbReference>
<feature type="transmembrane region" description="Helical" evidence="1">
    <location>
        <begin position="37"/>
        <end position="54"/>
    </location>
</feature>
<evidence type="ECO:0000256" key="1">
    <source>
        <dbReference type="SAM" id="Phobius"/>
    </source>
</evidence>
<accession>A0ABV2KXX0</accession>
<evidence type="ECO:0000313" key="2">
    <source>
        <dbReference type="EMBL" id="MET3684442.1"/>
    </source>
</evidence>